<feature type="compositionally biased region" description="Gly residues" evidence="5">
    <location>
        <begin position="570"/>
        <end position="584"/>
    </location>
</feature>
<dbReference type="EMBL" id="BEYU01000033">
    <property type="protein sequence ID" value="GBG27641.1"/>
    <property type="molecule type" value="Genomic_DNA"/>
</dbReference>
<dbReference type="OrthoDB" id="10251508at2759"/>
<organism evidence="6 7">
    <name type="scientific">Hondaea fermentalgiana</name>
    <dbReference type="NCBI Taxonomy" id="2315210"/>
    <lineage>
        <taxon>Eukaryota</taxon>
        <taxon>Sar</taxon>
        <taxon>Stramenopiles</taxon>
        <taxon>Bigyra</taxon>
        <taxon>Labyrinthulomycetes</taxon>
        <taxon>Thraustochytrida</taxon>
        <taxon>Thraustochytriidae</taxon>
        <taxon>Hondaea</taxon>
    </lineage>
</organism>
<feature type="region of interest" description="Disordered" evidence="5">
    <location>
        <begin position="236"/>
        <end position="263"/>
    </location>
</feature>
<gene>
    <name evidence="6" type="ORF">FCC1311_038642</name>
</gene>
<dbReference type="GO" id="GO:0016020">
    <property type="term" value="C:membrane"/>
    <property type="evidence" value="ECO:0007669"/>
    <property type="project" value="UniProtKB-SubCell"/>
</dbReference>
<dbReference type="InParanoid" id="A0A2R5GH94"/>
<name>A0A2R5GH94_9STRA</name>
<keyword evidence="2" id="KW-0812">Transmembrane</keyword>
<comment type="caution">
    <text evidence="6">The sequence shown here is derived from an EMBL/GenBank/DDBJ whole genome shotgun (WGS) entry which is preliminary data.</text>
</comment>
<dbReference type="InterPro" id="IPR024129">
    <property type="entry name" value="Sphingomy_SMPD4"/>
</dbReference>
<feature type="compositionally biased region" description="Low complexity" evidence="5">
    <location>
        <begin position="543"/>
        <end position="552"/>
    </location>
</feature>
<evidence type="ECO:0000256" key="1">
    <source>
        <dbReference type="ARBA" id="ARBA00004167"/>
    </source>
</evidence>
<protein>
    <submittedName>
        <fullName evidence="6">Sphingomyelin phosphodiesterase 4</fullName>
    </submittedName>
</protein>
<dbReference type="GO" id="GO:0046513">
    <property type="term" value="P:ceramide biosynthetic process"/>
    <property type="evidence" value="ECO:0007669"/>
    <property type="project" value="TreeGrafter"/>
</dbReference>
<dbReference type="PANTHER" id="PTHR12988:SF6">
    <property type="entry name" value="SPHINGOMYELIN PHOSPHODIESTERASE 4"/>
    <property type="match status" value="1"/>
</dbReference>
<proteinExistence type="predicted"/>
<keyword evidence="3" id="KW-1133">Transmembrane helix</keyword>
<feature type="region of interest" description="Disordered" evidence="5">
    <location>
        <begin position="523"/>
        <end position="603"/>
    </location>
</feature>
<sequence length="1031" mass="113208">MATLTAKDRDQEYNSETLSKTLEANESCRHTARIAHLYINRTAYLTDKDYQEDLPQLFDRIFGVLEAQSGRHADHGWLERIKNVADAPRLLAPLLRSNLEATFNDKKWSRDQLAAFRVFQLLDPGDRGNLFELIFERDNRQCIKYLHTALLPGHIQAILPAHLQAGGRDVGLPLGNRAPGFQYYERLSLATSPQNYAPEQLSTSIALTLEELFVFRFACWFVFAPNMNTMIMAPVAGSDSSQSKSSQSGSRPPTSSSSGVVPQRRPSNILYLSARHTDDMVKKNPPLELLRRYFERLLPYDASSLTRWGHFFFETLTHLWFLRNVDLVAAAAAAAPTSNGQGLLGASQNSASLIVARPQYGGMTYTSASSLGAHLQYFVAPSHDLLKAMAIFFVYLSSAPGLRCGYPDSRRNNATPFGGDAGTLSSALVASNWDEGERRHGVNEYLLELGQTPYLRALRKPTYQFFVTNLQKIGKLPNAYAAGMLDVMDLWLAFLQPWRAASRLAPKPTKTQDGVRGAFSAVAQAVSVRSPTRRQDGGGSGGDANSSRNDTQGGRGQGGASSSGRQDDGQSGGVPSGSRSGSGVGPRSSGQGNGKGQAQGESTSARFEPQWMWFVVQNYLTYAHVLQIVFSRMQETSLSDNDRYMVERAFLNTGAFCDPVVCILRACEIIIEDEVLRSPERSLANELATSFPHLQAVLGKESLDANRLNAPRKAEAEDLVAVVECLELNRGSVYAILTQHFKEFDWRVEERAIPALLDSRPAVQVILDQIRFSGRKQGRADDMSARAGAALGWLAHALGGDTDGKSSMNQAERSRLAVSRMHSVFNVPRQKMQAGSARADLADPAYARTAALSAPASRLMLGSPRWLGEQVTCVYQRLTALGRLQMDSGRRVCGSQDMHYVGDPLVNPPPVCSYEVGWLVRLMFSVSVALNKLCGLDHPMYEMDDQAGHAWKQSRFRFNLRFVADARNLLLVALVGLLGNLAFVGFSVPFPYALALLVSPLAVLLGPEALGEHIALLVWPMAIALQVARQS</sequence>
<evidence type="ECO:0000313" key="7">
    <source>
        <dbReference type="Proteomes" id="UP000241890"/>
    </source>
</evidence>
<evidence type="ECO:0000256" key="3">
    <source>
        <dbReference type="ARBA" id="ARBA00022989"/>
    </source>
</evidence>
<evidence type="ECO:0000256" key="2">
    <source>
        <dbReference type="ARBA" id="ARBA00022692"/>
    </source>
</evidence>
<evidence type="ECO:0000313" key="6">
    <source>
        <dbReference type="EMBL" id="GBG27641.1"/>
    </source>
</evidence>
<dbReference type="GO" id="GO:0006685">
    <property type="term" value="P:sphingomyelin catabolic process"/>
    <property type="evidence" value="ECO:0007669"/>
    <property type="project" value="TreeGrafter"/>
</dbReference>
<dbReference type="PANTHER" id="PTHR12988">
    <property type="entry name" value="SPHINGOMYELIN PHOSPHODIESTERASE 4"/>
    <property type="match status" value="1"/>
</dbReference>
<evidence type="ECO:0000256" key="4">
    <source>
        <dbReference type="ARBA" id="ARBA00023136"/>
    </source>
</evidence>
<dbReference type="Proteomes" id="UP000241890">
    <property type="component" value="Unassembled WGS sequence"/>
</dbReference>
<comment type="subcellular location">
    <subcellularLocation>
        <location evidence="1">Membrane</location>
        <topology evidence="1">Single-pass membrane protein</topology>
    </subcellularLocation>
</comment>
<dbReference type="AlphaFoldDB" id="A0A2R5GH94"/>
<dbReference type="GO" id="GO:0046475">
    <property type="term" value="P:glycerophospholipid catabolic process"/>
    <property type="evidence" value="ECO:0007669"/>
    <property type="project" value="TreeGrafter"/>
</dbReference>
<reference evidence="6 7" key="1">
    <citation type="submission" date="2017-12" db="EMBL/GenBank/DDBJ databases">
        <title>Sequencing, de novo assembly and annotation of complete genome of a new Thraustochytrid species, strain FCC1311.</title>
        <authorList>
            <person name="Sedici K."/>
            <person name="Godart F."/>
            <person name="Aiese Cigliano R."/>
            <person name="Sanseverino W."/>
            <person name="Barakat M."/>
            <person name="Ortet P."/>
            <person name="Marechal E."/>
            <person name="Cagnac O."/>
            <person name="Amato A."/>
        </authorList>
    </citation>
    <scope>NUCLEOTIDE SEQUENCE [LARGE SCALE GENOMIC DNA]</scope>
</reference>
<dbReference type="GO" id="GO:0050290">
    <property type="term" value="F:sphingomyelin phosphodiesterase D activity"/>
    <property type="evidence" value="ECO:0007669"/>
    <property type="project" value="InterPro"/>
</dbReference>
<accession>A0A2R5GH94</accession>
<keyword evidence="7" id="KW-1185">Reference proteome</keyword>
<keyword evidence="4" id="KW-0472">Membrane</keyword>
<evidence type="ECO:0000256" key="5">
    <source>
        <dbReference type="SAM" id="MobiDB-lite"/>
    </source>
</evidence>